<feature type="compositionally biased region" description="Polar residues" evidence="1">
    <location>
        <begin position="29"/>
        <end position="40"/>
    </location>
</feature>
<evidence type="ECO:0000313" key="2">
    <source>
        <dbReference type="EMBL" id="KAB1282653.1"/>
    </source>
</evidence>
<sequence length="95" mass="10140">MGTDGPEDSDWDTPNMATRAALEVPAQQCNTPASGHQMDSGSAAPGTLRPLMRPAKEMWVPVGNQEPGHWSPGGTGDMSTRLAQTRQLQLPWTLG</sequence>
<accession>A0A5N4EGL4</accession>
<comment type="caution">
    <text evidence="2">The sequence shown here is derived from an EMBL/GenBank/DDBJ whole genome shotgun (WGS) entry which is preliminary data.</text>
</comment>
<dbReference type="EMBL" id="JWIN03000002">
    <property type="protein sequence ID" value="KAB1282653.1"/>
    <property type="molecule type" value="Genomic_DNA"/>
</dbReference>
<dbReference type="AlphaFoldDB" id="A0A5N4EGL4"/>
<feature type="region of interest" description="Disordered" evidence="1">
    <location>
        <begin position="29"/>
        <end position="49"/>
    </location>
</feature>
<protein>
    <submittedName>
        <fullName evidence="2">Uncharacterized protein</fullName>
    </submittedName>
</protein>
<name>A0A5N4EGL4_CAMDR</name>
<gene>
    <name evidence="2" type="ORF">Cadr_000002395</name>
</gene>
<evidence type="ECO:0000256" key="1">
    <source>
        <dbReference type="SAM" id="MobiDB-lite"/>
    </source>
</evidence>
<evidence type="ECO:0000313" key="3">
    <source>
        <dbReference type="Proteomes" id="UP000299084"/>
    </source>
</evidence>
<reference evidence="2 3" key="1">
    <citation type="journal article" date="2019" name="Mol. Ecol. Resour.">
        <title>Improving Illumina assemblies with Hi-C and long reads: an example with the North African dromedary.</title>
        <authorList>
            <person name="Elbers J.P."/>
            <person name="Rogers M.F."/>
            <person name="Perelman P.L."/>
            <person name="Proskuryakova A.A."/>
            <person name="Serdyukova N.A."/>
            <person name="Johnson W.E."/>
            <person name="Horin P."/>
            <person name="Corander J."/>
            <person name="Murphy D."/>
            <person name="Burger P.A."/>
        </authorList>
    </citation>
    <scope>NUCLEOTIDE SEQUENCE [LARGE SCALE GENOMIC DNA]</scope>
    <source>
        <strain evidence="2">Drom800</strain>
        <tissue evidence="2">Blood</tissue>
    </source>
</reference>
<keyword evidence="3" id="KW-1185">Reference proteome</keyword>
<dbReference type="Proteomes" id="UP000299084">
    <property type="component" value="Unassembled WGS sequence"/>
</dbReference>
<organism evidence="2 3">
    <name type="scientific">Camelus dromedarius</name>
    <name type="common">Dromedary</name>
    <name type="synonym">Arabian camel</name>
    <dbReference type="NCBI Taxonomy" id="9838"/>
    <lineage>
        <taxon>Eukaryota</taxon>
        <taxon>Metazoa</taxon>
        <taxon>Chordata</taxon>
        <taxon>Craniata</taxon>
        <taxon>Vertebrata</taxon>
        <taxon>Euteleostomi</taxon>
        <taxon>Mammalia</taxon>
        <taxon>Eutheria</taxon>
        <taxon>Laurasiatheria</taxon>
        <taxon>Artiodactyla</taxon>
        <taxon>Tylopoda</taxon>
        <taxon>Camelidae</taxon>
        <taxon>Camelus</taxon>
    </lineage>
</organism>
<proteinExistence type="predicted"/>